<evidence type="ECO:0000313" key="4">
    <source>
        <dbReference type="EMBL" id="MBZ5715640.1"/>
    </source>
</evidence>
<dbReference type="Proteomes" id="UP001139031">
    <property type="component" value="Unassembled WGS sequence"/>
</dbReference>
<evidence type="ECO:0000256" key="2">
    <source>
        <dbReference type="ARBA" id="ARBA00022679"/>
    </source>
</evidence>
<dbReference type="PANTHER" id="PTHR42811">
    <property type="entry name" value="SERINE ACETYLTRANSFERASE"/>
    <property type="match status" value="1"/>
</dbReference>
<keyword evidence="2" id="KW-0808">Transferase</keyword>
<sequence>MNDHERRLASVVEGVLESYRDHGNINHIDGNNLPARSEVSELLDDVLSIVFPGYFNYEPLDDLTVRYFVGARCARILRRLEQVVTRSLAVDCSHAGRPADETGEAAHEHALDLLQAIPSIRAALAADVQAALAGDPAACSDAEIIMSYPGVTAIAGHRIAHHLYCRRVPLLPRMIAEILHSRTGIDIHPGATIGRSFFIDHGTGVVIGETSIIGNRVKLYQGVTLGALSVKSREAGRRVQRHPTIEDDVTVYAGATILGGDTVIGRGSTIGGNVWLTRSVPPGTTVVLDTPSLRFFALNGDKNGIEKHALEKNGDKPGTS</sequence>
<evidence type="ECO:0000313" key="5">
    <source>
        <dbReference type="Proteomes" id="UP001139031"/>
    </source>
</evidence>
<dbReference type="NCBIfam" id="NF041874">
    <property type="entry name" value="EPS_EpsC"/>
    <property type="match status" value="1"/>
</dbReference>
<keyword evidence="1" id="KW-0028">Amino-acid biosynthesis</keyword>
<evidence type="ECO:0000256" key="3">
    <source>
        <dbReference type="ARBA" id="ARBA00023315"/>
    </source>
</evidence>
<protein>
    <submittedName>
        <fullName evidence="4">Serine acetyltransferase</fullName>
    </submittedName>
</protein>
<accession>A0ABS7U574</accession>
<dbReference type="InterPro" id="IPR042122">
    <property type="entry name" value="Ser_AcTrfase_N_sf"/>
</dbReference>
<keyword evidence="3" id="KW-0012">Acyltransferase</keyword>
<dbReference type="RefSeq" id="WP_224197378.1">
    <property type="nucleotide sequence ID" value="NZ_JAIRAU010000057.1"/>
</dbReference>
<reference evidence="4" key="1">
    <citation type="submission" date="2021-08" db="EMBL/GenBank/DDBJ databases">
        <authorList>
            <person name="Stevens D.C."/>
        </authorList>
    </citation>
    <scope>NUCLEOTIDE SEQUENCE</scope>
    <source>
        <strain evidence="4">DSM 53165</strain>
    </source>
</reference>
<dbReference type="InterPro" id="IPR045304">
    <property type="entry name" value="LbH_SAT"/>
</dbReference>
<proteinExistence type="predicted"/>
<dbReference type="Gene3D" id="2.160.10.10">
    <property type="entry name" value="Hexapeptide repeat proteins"/>
    <property type="match status" value="1"/>
</dbReference>
<comment type="caution">
    <text evidence="4">The sequence shown here is derived from an EMBL/GenBank/DDBJ whole genome shotgun (WGS) entry which is preliminary data.</text>
</comment>
<gene>
    <name evidence="4" type="ORF">K7C98_40970</name>
</gene>
<dbReference type="SUPFAM" id="SSF51161">
    <property type="entry name" value="Trimeric LpxA-like enzymes"/>
    <property type="match status" value="1"/>
</dbReference>
<dbReference type="EMBL" id="JAIRAU010000057">
    <property type="protein sequence ID" value="MBZ5715640.1"/>
    <property type="molecule type" value="Genomic_DNA"/>
</dbReference>
<dbReference type="CDD" id="cd03354">
    <property type="entry name" value="LbH_SAT"/>
    <property type="match status" value="1"/>
</dbReference>
<dbReference type="InterPro" id="IPR053376">
    <property type="entry name" value="Serine_acetyltransferase"/>
</dbReference>
<organism evidence="4 5">
    <name type="scientific">Nannocystis pusilla</name>
    <dbReference type="NCBI Taxonomy" id="889268"/>
    <lineage>
        <taxon>Bacteria</taxon>
        <taxon>Pseudomonadati</taxon>
        <taxon>Myxococcota</taxon>
        <taxon>Polyangia</taxon>
        <taxon>Nannocystales</taxon>
        <taxon>Nannocystaceae</taxon>
        <taxon>Nannocystis</taxon>
    </lineage>
</organism>
<evidence type="ECO:0000256" key="1">
    <source>
        <dbReference type="ARBA" id="ARBA00022605"/>
    </source>
</evidence>
<keyword evidence="5" id="KW-1185">Reference proteome</keyword>
<dbReference type="InterPro" id="IPR011004">
    <property type="entry name" value="Trimer_LpxA-like_sf"/>
</dbReference>
<name>A0ABS7U574_9BACT</name>
<dbReference type="Gene3D" id="1.10.3130.10">
    <property type="entry name" value="serine acetyltransferase, domain 1"/>
    <property type="match status" value="1"/>
</dbReference>